<evidence type="ECO:0000313" key="3">
    <source>
        <dbReference type="EMBL" id="MBB4649842.1"/>
    </source>
</evidence>
<sequence>MPRKLRIVHCFRSPVGGIFRHVRDLTEAQVAAGHQVGIICDSTTGGEHEERLFEAIRPMLALGIKRTSMQRHVGPGDIADGWRTYKIIKELRPDVLHGHGAKGGVYARAFGSLLRVSRYCVARLYSPHGGSLHYDERTVTGKLFFGLERLMERFTDHLLFVSDYERRTFIRKVGAPRVPNSLVYNGLRDEEFEPVPAGGADFLYIGMMRDLKGPDLFIDALGRLRQNLDRKVTAVMVGDGEDLPRYRAQVERLGLADDVRFMPPMPARQAFALAGCVVVPSRAEAMPYIVLEALAAGKPIIATAVGGIPEILGANSPALVMPSAEEISKKMRLVLERPDTYAKLMPGAVDLKSRFGVAVMASDVEKAYFSALLPRRG</sequence>
<dbReference type="InterPro" id="IPR028098">
    <property type="entry name" value="Glyco_trans_4-like_N"/>
</dbReference>
<keyword evidence="4" id="KW-1185">Reference proteome</keyword>
<protein>
    <submittedName>
        <fullName evidence="3">Glycosyltransferase involved in cell wall biosynthesis</fullName>
    </submittedName>
</protein>
<name>A0ABR6KZD1_9HYPH</name>
<dbReference type="EMBL" id="JACHOT010000001">
    <property type="protein sequence ID" value="MBB4649842.1"/>
    <property type="molecule type" value="Genomic_DNA"/>
</dbReference>
<evidence type="ECO:0000259" key="1">
    <source>
        <dbReference type="Pfam" id="PF00534"/>
    </source>
</evidence>
<dbReference type="InterPro" id="IPR001296">
    <property type="entry name" value="Glyco_trans_1"/>
</dbReference>
<reference evidence="3 4" key="1">
    <citation type="submission" date="2020-08" db="EMBL/GenBank/DDBJ databases">
        <title>Genomic Encyclopedia of Type Strains, Phase IV (KMG-IV): sequencing the most valuable type-strain genomes for metagenomic binning, comparative biology and taxonomic classification.</title>
        <authorList>
            <person name="Goeker M."/>
        </authorList>
    </citation>
    <scope>NUCLEOTIDE SEQUENCE [LARGE SCALE GENOMIC DNA]</scope>
    <source>
        <strain evidence="3 4">DSM 7050</strain>
    </source>
</reference>
<dbReference type="RefSeq" id="WP_183261818.1">
    <property type="nucleotide sequence ID" value="NZ_BAAAVZ010000003.1"/>
</dbReference>
<proteinExistence type="predicted"/>
<dbReference type="Gene3D" id="3.40.50.2000">
    <property type="entry name" value="Glycogen Phosphorylase B"/>
    <property type="match status" value="2"/>
</dbReference>
<accession>A0ABR6KZD1</accession>
<comment type="caution">
    <text evidence="3">The sequence shown here is derived from an EMBL/GenBank/DDBJ whole genome shotgun (WGS) entry which is preliminary data.</text>
</comment>
<feature type="domain" description="Glycosyltransferase subfamily 4-like N-terminal" evidence="2">
    <location>
        <begin position="15"/>
        <end position="188"/>
    </location>
</feature>
<dbReference type="SUPFAM" id="SSF53756">
    <property type="entry name" value="UDP-Glycosyltransferase/glycogen phosphorylase"/>
    <property type="match status" value="1"/>
</dbReference>
<dbReference type="PANTHER" id="PTHR12526">
    <property type="entry name" value="GLYCOSYLTRANSFERASE"/>
    <property type="match status" value="1"/>
</dbReference>
<dbReference type="Proteomes" id="UP000539538">
    <property type="component" value="Unassembled WGS sequence"/>
</dbReference>
<evidence type="ECO:0000313" key="4">
    <source>
        <dbReference type="Proteomes" id="UP000539538"/>
    </source>
</evidence>
<dbReference type="CDD" id="cd03801">
    <property type="entry name" value="GT4_PimA-like"/>
    <property type="match status" value="1"/>
</dbReference>
<feature type="domain" description="Glycosyl transferase family 1" evidence="1">
    <location>
        <begin position="196"/>
        <end position="344"/>
    </location>
</feature>
<gene>
    <name evidence="3" type="ORF">GGQ99_001564</name>
</gene>
<dbReference type="Pfam" id="PF00534">
    <property type="entry name" value="Glycos_transf_1"/>
    <property type="match status" value="1"/>
</dbReference>
<organism evidence="3 4">
    <name type="scientific">Aminobacter niigataensis</name>
    <dbReference type="NCBI Taxonomy" id="83265"/>
    <lineage>
        <taxon>Bacteria</taxon>
        <taxon>Pseudomonadati</taxon>
        <taxon>Pseudomonadota</taxon>
        <taxon>Alphaproteobacteria</taxon>
        <taxon>Hyphomicrobiales</taxon>
        <taxon>Phyllobacteriaceae</taxon>
        <taxon>Aminobacter</taxon>
    </lineage>
</organism>
<evidence type="ECO:0000259" key="2">
    <source>
        <dbReference type="Pfam" id="PF13439"/>
    </source>
</evidence>
<dbReference type="Pfam" id="PF13439">
    <property type="entry name" value="Glyco_transf_4"/>
    <property type="match status" value="1"/>
</dbReference>